<accession>A0A1M5JYR0</accession>
<dbReference type="PANTHER" id="PTHR43441:SF2">
    <property type="entry name" value="FAMILY ACETYLTRANSFERASE, PUTATIVE (AFU_ORTHOLOGUE AFUA_7G00850)-RELATED"/>
    <property type="match status" value="1"/>
</dbReference>
<dbReference type="STRING" id="43928.SAMN05443636_0314"/>
<dbReference type="GO" id="GO:1990189">
    <property type="term" value="F:protein N-terminal-serine acetyltransferase activity"/>
    <property type="evidence" value="ECO:0007669"/>
    <property type="project" value="TreeGrafter"/>
</dbReference>
<dbReference type="Proteomes" id="UP000184357">
    <property type="component" value="Unassembled WGS sequence"/>
</dbReference>
<keyword evidence="3" id="KW-1185">Reference proteome</keyword>
<feature type="domain" description="N-acetyltransferase" evidence="1">
    <location>
        <begin position="40"/>
        <end position="180"/>
    </location>
</feature>
<keyword evidence="2" id="KW-0808">Transferase</keyword>
<dbReference type="InterPro" id="IPR000182">
    <property type="entry name" value="GNAT_dom"/>
</dbReference>
<protein>
    <submittedName>
        <fullName evidence="2">Protein N-acetyltransferase, RimJ/RimL family</fullName>
    </submittedName>
</protein>
<dbReference type="Pfam" id="PF13302">
    <property type="entry name" value="Acetyltransf_3"/>
    <property type="match status" value="1"/>
</dbReference>
<dbReference type="AlphaFoldDB" id="A0A1M5JYR0"/>
<dbReference type="EMBL" id="FQWV01000001">
    <property type="protein sequence ID" value="SHG45648.1"/>
    <property type="molecule type" value="Genomic_DNA"/>
</dbReference>
<evidence type="ECO:0000313" key="3">
    <source>
        <dbReference type="Proteomes" id="UP000184357"/>
    </source>
</evidence>
<dbReference type="InterPro" id="IPR051908">
    <property type="entry name" value="Ribosomal_N-acetyltransferase"/>
</dbReference>
<name>A0A1M5JYR0_9EURY</name>
<evidence type="ECO:0000313" key="2">
    <source>
        <dbReference type="EMBL" id="SHG45648.1"/>
    </source>
</evidence>
<evidence type="ECO:0000259" key="1">
    <source>
        <dbReference type="PROSITE" id="PS51186"/>
    </source>
</evidence>
<dbReference type="SUPFAM" id="SSF55729">
    <property type="entry name" value="Acyl-CoA N-acyltransferases (Nat)"/>
    <property type="match status" value="1"/>
</dbReference>
<sequence>MFPEVIETKRLRLERCCRERVSPRALYAAAGTSPTIDAETEYLPWSPLDTLADAEERLAEFERQWDDRERAEWVVRPRNGEPGAGEFAGTAGLICRWDRDLALPAIWLRKPFWGRGYSGERADALLSVAFDRLDVGVAAVPIHGENDRSYSAVEQYVERHGGRYEGRLRNHAGRYDEPADHHRFSVSREEWRAADGAETTVRFPEDHTDSASDW</sequence>
<dbReference type="GO" id="GO:0005737">
    <property type="term" value="C:cytoplasm"/>
    <property type="evidence" value="ECO:0007669"/>
    <property type="project" value="TreeGrafter"/>
</dbReference>
<dbReference type="InterPro" id="IPR016181">
    <property type="entry name" value="Acyl_CoA_acyltransferase"/>
</dbReference>
<dbReference type="PANTHER" id="PTHR43441">
    <property type="entry name" value="RIBOSOMAL-PROTEIN-SERINE ACETYLTRANSFERASE"/>
    <property type="match status" value="1"/>
</dbReference>
<dbReference type="PROSITE" id="PS51186">
    <property type="entry name" value="GNAT"/>
    <property type="match status" value="1"/>
</dbReference>
<proteinExistence type="predicted"/>
<dbReference type="RefSeq" id="WP_073306649.1">
    <property type="nucleotide sequence ID" value="NZ_FQWV01000001.1"/>
</dbReference>
<reference evidence="2 3" key="1">
    <citation type="submission" date="2016-11" db="EMBL/GenBank/DDBJ databases">
        <authorList>
            <person name="Jaros S."/>
            <person name="Januszkiewicz K."/>
            <person name="Wedrychowicz H."/>
        </authorList>
    </citation>
    <scope>NUCLEOTIDE SEQUENCE [LARGE SCALE GENOMIC DNA]</scope>
    <source>
        <strain evidence="2 3">DSM 9297</strain>
    </source>
</reference>
<organism evidence="2 3">
    <name type="scientific">Halobaculum gomorrense</name>
    <dbReference type="NCBI Taxonomy" id="43928"/>
    <lineage>
        <taxon>Archaea</taxon>
        <taxon>Methanobacteriati</taxon>
        <taxon>Methanobacteriota</taxon>
        <taxon>Stenosarchaea group</taxon>
        <taxon>Halobacteria</taxon>
        <taxon>Halobacteriales</taxon>
        <taxon>Haloferacaceae</taxon>
        <taxon>Halobaculum</taxon>
    </lineage>
</organism>
<dbReference type="GO" id="GO:0008999">
    <property type="term" value="F:protein-N-terminal-alanine acetyltransferase activity"/>
    <property type="evidence" value="ECO:0007669"/>
    <property type="project" value="TreeGrafter"/>
</dbReference>
<gene>
    <name evidence="2" type="ORF">SAMN05443636_0314</name>
</gene>
<dbReference type="Gene3D" id="3.40.630.30">
    <property type="match status" value="1"/>
</dbReference>
<dbReference type="OrthoDB" id="120213at2157"/>